<sequence length="89" mass="10389">MNNLNFNIPISTFIPFHFGSNNDDDRKESPENRPQRDEHKKDEAIEEFVDPDPNAKPGKKDKPEKDDKMGRSKEAEEGPSDERDRYKND</sequence>
<comment type="caution">
    <text evidence="2">The sequence shown here is derived from an EMBL/GenBank/DDBJ whole genome shotgun (WGS) entry which is preliminary data.</text>
</comment>
<evidence type="ECO:0000313" key="3">
    <source>
        <dbReference type="Proteomes" id="UP001319104"/>
    </source>
</evidence>
<gene>
    <name evidence="2" type="ORF">KI659_15655</name>
</gene>
<dbReference type="RefSeq" id="WP_213946312.1">
    <property type="nucleotide sequence ID" value="NZ_JAHBGI010000024.1"/>
</dbReference>
<feature type="compositionally biased region" description="Basic and acidic residues" evidence="1">
    <location>
        <begin position="23"/>
        <end position="43"/>
    </location>
</feature>
<reference evidence="2 3" key="1">
    <citation type="submission" date="2021-05" db="EMBL/GenBank/DDBJ databases">
        <authorList>
            <person name="Zhang Z.D."/>
            <person name="Osman G."/>
        </authorList>
    </citation>
    <scope>NUCLEOTIDE SEQUENCE [LARGE SCALE GENOMIC DNA]</scope>
    <source>
        <strain evidence="2 3">KCTC 32217</strain>
    </source>
</reference>
<dbReference type="Proteomes" id="UP001319104">
    <property type="component" value="Unassembled WGS sequence"/>
</dbReference>
<feature type="compositionally biased region" description="Basic and acidic residues" evidence="1">
    <location>
        <begin position="58"/>
        <end position="89"/>
    </location>
</feature>
<protein>
    <submittedName>
        <fullName evidence="2">Uncharacterized protein</fullName>
    </submittedName>
</protein>
<proteinExistence type="predicted"/>
<accession>A0AAP2CJR0</accession>
<dbReference type="AlphaFoldDB" id="A0AAP2CJR0"/>
<feature type="region of interest" description="Disordered" evidence="1">
    <location>
        <begin position="13"/>
        <end position="89"/>
    </location>
</feature>
<name>A0AAP2CJR0_9BACT</name>
<dbReference type="EMBL" id="JAHCMY010000012">
    <property type="protein sequence ID" value="MBS9525452.1"/>
    <property type="molecule type" value="Genomic_DNA"/>
</dbReference>
<evidence type="ECO:0000256" key="1">
    <source>
        <dbReference type="SAM" id="MobiDB-lite"/>
    </source>
</evidence>
<keyword evidence="3" id="KW-1185">Reference proteome</keyword>
<organism evidence="2 3">
    <name type="scientific">Litoribacter ruber</name>
    <dbReference type="NCBI Taxonomy" id="702568"/>
    <lineage>
        <taxon>Bacteria</taxon>
        <taxon>Pseudomonadati</taxon>
        <taxon>Bacteroidota</taxon>
        <taxon>Cytophagia</taxon>
        <taxon>Cytophagales</taxon>
        <taxon>Cyclobacteriaceae</taxon>
        <taxon>Litoribacter</taxon>
    </lineage>
</organism>
<evidence type="ECO:0000313" key="2">
    <source>
        <dbReference type="EMBL" id="MBS9525452.1"/>
    </source>
</evidence>